<feature type="transmembrane region" description="Helical" evidence="13">
    <location>
        <begin position="300"/>
        <end position="318"/>
    </location>
</feature>
<evidence type="ECO:0000256" key="8">
    <source>
        <dbReference type="ARBA" id="ARBA00023065"/>
    </source>
</evidence>
<dbReference type="GO" id="GO:0015386">
    <property type="term" value="F:potassium:proton antiporter activity"/>
    <property type="evidence" value="ECO:0007669"/>
    <property type="project" value="TreeGrafter"/>
</dbReference>
<dbReference type="OrthoDB" id="196264at2759"/>
<dbReference type="GO" id="GO:0005768">
    <property type="term" value="C:endosome"/>
    <property type="evidence" value="ECO:0007669"/>
    <property type="project" value="TreeGrafter"/>
</dbReference>
<feature type="transmembrane region" description="Helical" evidence="13">
    <location>
        <begin position="231"/>
        <end position="254"/>
    </location>
</feature>
<evidence type="ECO:0000256" key="11">
    <source>
        <dbReference type="ARBA" id="ARBA00047524"/>
    </source>
</evidence>
<evidence type="ECO:0000256" key="4">
    <source>
        <dbReference type="ARBA" id="ARBA00022692"/>
    </source>
</evidence>
<keyword evidence="16" id="KW-1185">Reference proteome</keyword>
<dbReference type="GO" id="GO:0098719">
    <property type="term" value="P:sodium ion import across plasma membrane"/>
    <property type="evidence" value="ECO:0007669"/>
    <property type="project" value="TreeGrafter"/>
</dbReference>
<evidence type="ECO:0000256" key="12">
    <source>
        <dbReference type="ARBA" id="ARBA00047912"/>
    </source>
</evidence>
<dbReference type="Gene3D" id="6.10.140.1330">
    <property type="match status" value="1"/>
</dbReference>
<evidence type="ECO:0000256" key="1">
    <source>
        <dbReference type="ARBA" id="ARBA00004141"/>
    </source>
</evidence>
<dbReference type="Proteomes" id="UP000244336">
    <property type="component" value="Chromosome 6"/>
</dbReference>
<comment type="catalytic activity">
    <reaction evidence="12">
        <text>K(+)(in) + H(+)(out) = K(+)(out) + H(+)(in)</text>
        <dbReference type="Rhea" id="RHEA:29467"/>
        <dbReference type="ChEBI" id="CHEBI:15378"/>
        <dbReference type="ChEBI" id="CHEBI:29103"/>
    </reaction>
</comment>
<dbReference type="InterPro" id="IPR004709">
    <property type="entry name" value="NaH_exchanger"/>
</dbReference>
<dbReference type="EMBL" id="CM009754">
    <property type="protein sequence ID" value="PUZ52079.1"/>
    <property type="molecule type" value="Genomic_DNA"/>
</dbReference>
<evidence type="ECO:0000259" key="14">
    <source>
        <dbReference type="Pfam" id="PF00999"/>
    </source>
</evidence>
<evidence type="ECO:0000256" key="6">
    <source>
        <dbReference type="ARBA" id="ARBA00022989"/>
    </source>
</evidence>
<keyword evidence="2" id="KW-0813">Transport</keyword>
<proteinExistence type="predicted"/>
<dbReference type="GO" id="GO:0005886">
    <property type="term" value="C:plasma membrane"/>
    <property type="evidence" value="ECO:0007669"/>
    <property type="project" value="TreeGrafter"/>
</dbReference>
<gene>
    <name evidence="15" type="ORF">GQ55_6G241500</name>
</gene>
<evidence type="ECO:0000256" key="5">
    <source>
        <dbReference type="ARBA" id="ARBA00022958"/>
    </source>
</evidence>
<dbReference type="PANTHER" id="PTHR10110:SF181">
    <property type="entry name" value="SODIUM_HYDROGEN EXCHANGER"/>
    <property type="match status" value="1"/>
</dbReference>
<keyword evidence="9 13" id="KW-0472">Membrane</keyword>
<organism evidence="15 16">
    <name type="scientific">Panicum hallii var. hallii</name>
    <dbReference type="NCBI Taxonomy" id="1504633"/>
    <lineage>
        <taxon>Eukaryota</taxon>
        <taxon>Viridiplantae</taxon>
        <taxon>Streptophyta</taxon>
        <taxon>Embryophyta</taxon>
        <taxon>Tracheophyta</taxon>
        <taxon>Spermatophyta</taxon>
        <taxon>Magnoliopsida</taxon>
        <taxon>Liliopsida</taxon>
        <taxon>Poales</taxon>
        <taxon>Poaceae</taxon>
        <taxon>PACMAD clade</taxon>
        <taxon>Panicoideae</taxon>
        <taxon>Panicodae</taxon>
        <taxon>Paniceae</taxon>
        <taxon>Panicinae</taxon>
        <taxon>Panicum</taxon>
        <taxon>Panicum sect. Panicum</taxon>
    </lineage>
</organism>
<feature type="transmembrane region" description="Helical" evidence="13">
    <location>
        <begin position="35"/>
        <end position="59"/>
    </location>
</feature>
<evidence type="ECO:0000256" key="10">
    <source>
        <dbReference type="ARBA" id="ARBA00023201"/>
    </source>
</evidence>
<evidence type="ECO:0000256" key="13">
    <source>
        <dbReference type="SAM" id="Phobius"/>
    </source>
</evidence>
<dbReference type="GO" id="GO:0015385">
    <property type="term" value="F:sodium:proton antiporter activity"/>
    <property type="evidence" value="ECO:0007669"/>
    <property type="project" value="InterPro"/>
</dbReference>
<evidence type="ECO:0000313" key="15">
    <source>
        <dbReference type="EMBL" id="PUZ52079.1"/>
    </source>
</evidence>
<keyword evidence="3" id="KW-0633">Potassium transport</keyword>
<dbReference type="PRINTS" id="PR01084">
    <property type="entry name" value="NAHEXCHNGR"/>
</dbReference>
<keyword evidence="10" id="KW-0739">Sodium transport</keyword>
<evidence type="ECO:0000256" key="2">
    <source>
        <dbReference type="ARBA" id="ARBA00022448"/>
    </source>
</evidence>
<keyword evidence="6 13" id="KW-1133">Transmembrane helix</keyword>
<feature type="transmembrane region" description="Helical" evidence="13">
    <location>
        <begin position="141"/>
        <end position="168"/>
    </location>
</feature>
<feature type="transmembrane region" description="Helical" evidence="13">
    <location>
        <begin position="188"/>
        <end position="211"/>
    </location>
</feature>
<dbReference type="PANTHER" id="PTHR10110">
    <property type="entry name" value="SODIUM/HYDROGEN EXCHANGER"/>
    <property type="match status" value="1"/>
</dbReference>
<dbReference type="Gramene" id="PUZ52079">
    <property type="protein sequence ID" value="PUZ52079"/>
    <property type="gene ID" value="GQ55_6G241500"/>
</dbReference>
<comment type="subcellular location">
    <subcellularLocation>
        <location evidence="1">Membrane</location>
        <topology evidence="1">Multi-pass membrane protein</topology>
    </subcellularLocation>
</comment>
<evidence type="ECO:0000256" key="7">
    <source>
        <dbReference type="ARBA" id="ARBA00023053"/>
    </source>
</evidence>
<evidence type="ECO:0000256" key="9">
    <source>
        <dbReference type="ARBA" id="ARBA00023136"/>
    </source>
</evidence>
<evidence type="ECO:0000256" key="3">
    <source>
        <dbReference type="ARBA" id="ARBA00022538"/>
    </source>
</evidence>
<dbReference type="Pfam" id="PF00999">
    <property type="entry name" value="Na_H_Exchanger"/>
    <property type="match status" value="1"/>
</dbReference>
<keyword evidence="7" id="KW-0915">Sodium</keyword>
<dbReference type="InterPro" id="IPR018422">
    <property type="entry name" value="Cation/H_exchanger_CPA1"/>
</dbReference>
<reference evidence="15 16" key="1">
    <citation type="submission" date="2018-04" db="EMBL/GenBank/DDBJ databases">
        <title>WGS assembly of Panicum hallii var. hallii HAL2.</title>
        <authorList>
            <person name="Lovell J."/>
            <person name="Jenkins J."/>
            <person name="Lowry D."/>
            <person name="Mamidi S."/>
            <person name="Sreedasyam A."/>
            <person name="Weng X."/>
            <person name="Barry K."/>
            <person name="Bonette J."/>
            <person name="Campitelli B."/>
            <person name="Daum C."/>
            <person name="Gordon S."/>
            <person name="Gould B."/>
            <person name="Lipzen A."/>
            <person name="MacQueen A."/>
            <person name="Palacio-Mejia J."/>
            <person name="Plott C."/>
            <person name="Shakirov E."/>
            <person name="Shu S."/>
            <person name="Yoshinaga Y."/>
            <person name="Zane M."/>
            <person name="Rokhsar D."/>
            <person name="Grimwood J."/>
            <person name="Schmutz J."/>
            <person name="Juenger T."/>
        </authorList>
    </citation>
    <scope>NUCLEOTIDE SEQUENCE [LARGE SCALE GENOMIC DNA]</scope>
    <source>
        <strain evidence="16">cv. HAL2</strain>
    </source>
</reference>
<evidence type="ECO:0000313" key="16">
    <source>
        <dbReference type="Proteomes" id="UP000244336"/>
    </source>
</evidence>
<comment type="catalytic activity">
    <reaction evidence="11">
        <text>Na(+)(in) + H(+)(out) = Na(+)(out) + H(+)(in)</text>
        <dbReference type="Rhea" id="RHEA:29419"/>
        <dbReference type="ChEBI" id="CHEBI:15378"/>
        <dbReference type="ChEBI" id="CHEBI:29101"/>
    </reaction>
</comment>
<dbReference type="GO" id="GO:0051453">
    <property type="term" value="P:regulation of intracellular pH"/>
    <property type="evidence" value="ECO:0007669"/>
    <property type="project" value="TreeGrafter"/>
</dbReference>
<sequence>MVQFSGGVLLFLLAASNYITQSGFSLAPKPFFSNFGAIVTFAIMGTFMASIITGLLVYLTGLIHLVYKLPLVECMMFGALVSATDPVTVLSIFQELGTNVNLFALVFGESVLNDAMAISLYRTMSSFRANASAQSIFVVILRFLVTFFGSTSTGLGVGFISAILLKYAGLDVENLHNLESWLLVLFPYFSYMLPEGFGLSGIVSILFTGIVMKRYTFSNLSEDSQRFTAAFFHLLSSLAETFVAATVFSCAYLPNFVRPPHPKISKQQQLALWYSGLRGVMAFALALQSVHDLPEGHGQTILTATIFIVVLSVLLIGGSTSTMLEALHVIGNSNNDHHRPFEDQDCSDRNNVGNIELHGKLGSTTARRFKLKLREIQRSTPSFTTLDRNYLAPFFTSPNPKQMKPHGYPGTRKTWRTMYKLAGHMK</sequence>
<dbReference type="STRING" id="1504633.A0A2T7D909"/>
<feature type="domain" description="Cation/H+ exchanger transmembrane" evidence="14">
    <location>
        <begin position="22"/>
        <end position="325"/>
    </location>
</feature>
<keyword evidence="5" id="KW-0630">Potassium</keyword>
<keyword evidence="8" id="KW-0406">Ion transport</keyword>
<dbReference type="InterPro" id="IPR006153">
    <property type="entry name" value="Cation/H_exchanger_TM"/>
</dbReference>
<dbReference type="AlphaFoldDB" id="A0A2T7D909"/>
<keyword evidence="4 13" id="KW-0812">Transmembrane</keyword>
<protein>
    <recommendedName>
        <fullName evidence="14">Cation/H+ exchanger transmembrane domain-containing protein</fullName>
    </recommendedName>
</protein>
<name>A0A2T7D909_9POAL</name>
<accession>A0A2T7D909</accession>